<accession>A0A084WLR6</accession>
<feature type="domain" description="Cyclin-dependent kinase inhibitor" evidence="4">
    <location>
        <begin position="39"/>
        <end position="88"/>
    </location>
</feature>
<dbReference type="PANTHER" id="PTHR46778:SF1">
    <property type="entry name" value="CYCLIN-DEPENDENT KINASE INHIBITOR 1"/>
    <property type="match status" value="1"/>
</dbReference>
<dbReference type="GO" id="GO:0072331">
    <property type="term" value="P:signal transduction by p53 class mediator"/>
    <property type="evidence" value="ECO:0007669"/>
    <property type="project" value="InterPro"/>
</dbReference>
<keyword evidence="2" id="KW-0649">Protein kinase inhibitor</keyword>
<dbReference type="GO" id="GO:0006974">
    <property type="term" value="P:DNA damage response"/>
    <property type="evidence" value="ECO:0007669"/>
    <property type="project" value="TreeGrafter"/>
</dbReference>
<protein>
    <recommendedName>
        <fullName evidence="4">Cyclin-dependent kinase inhibitor domain-containing protein</fullName>
    </recommendedName>
</protein>
<dbReference type="PANTHER" id="PTHR46778">
    <property type="entry name" value="CYCLIN-DEPENDENT KINASE INHIBITOR 1-RELATED"/>
    <property type="match status" value="1"/>
</dbReference>
<name>A0A084WLR6_ANOSI</name>
<dbReference type="GO" id="GO:0005634">
    <property type="term" value="C:nucleus"/>
    <property type="evidence" value="ECO:0007669"/>
    <property type="project" value="InterPro"/>
</dbReference>
<dbReference type="EMBL" id="ATLV01024271">
    <property type="status" value="NOT_ANNOTATED_CDS"/>
    <property type="molecule type" value="Genomic_DNA"/>
</dbReference>
<dbReference type="AlphaFoldDB" id="A0A084WLR6"/>
<dbReference type="InterPro" id="IPR044898">
    <property type="entry name" value="CDI_dom_sf"/>
</dbReference>
<feature type="compositionally biased region" description="Low complexity" evidence="3">
    <location>
        <begin position="164"/>
        <end position="183"/>
    </location>
</feature>
<dbReference type="VEuPathDB" id="VectorBase:ASIS011955"/>
<evidence type="ECO:0000256" key="3">
    <source>
        <dbReference type="SAM" id="MobiDB-lite"/>
    </source>
</evidence>
<dbReference type="STRING" id="74873.A0A084WLR6"/>
<comment type="similarity">
    <text evidence="1">Belongs to the CDI family.</text>
</comment>
<dbReference type="Pfam" id="PF02234">
    <property type="entry name" value="CDI"/>
    <property type="match status" value="1"/>
</dbReference>
<dbReference type="EMBL" id="KE525351">
    <property type="protein sequence ID" value="KFB51160.1"/>
    <property type="molecule type" value="Genomic_DNA"/>
</dbReference>
<evidence type="ECO:0000256" key="1">
    <source>
        <dbReference type="ARBA" id="ARBA00006726"/>
    </source>
</evidence>
<evidence type="ECO:0000313" key="6">
    <source>
        <dbReference type="EnsemblMetazoa" id="ASIC019418-PA"/>
    </source>
</evidence>
<evidence type="ECO:0000256" key="2">
    <source>
        <dbReference type="ARBA" id="ARBA00023013"/>
    </source>
</evidence>
<evidence type="ECO:0000313" key="5">
    <source>
        <dbReference type="EMBL" id="KFB51160.1"/>
    </source>
</evidence>
<dbReference type="Proteomes" id="UP000030765">
    <property type="component" value="Unassembled WGS sequence"/>
</dbReference>
<dbReference type="EnsemblMetazoa" id="ASIC019418-RA">
    <property type="protein sequence ID" value="ASIC019418-PA"/>
    <property type="gene ID" value="ASIC019418"/>
</dbReference>
<dbReference type="VEuPathDB" id="VectorBase:ASIC019418"/>
<evidence type="ECO:0000313" key="7">
    <source>
        <dbReference type="Proteomes" id="UP000030765"/>
    </source>
</evidence>
<organism evidence="5">
    <name type="scientific">Anopheles sinensis</name>
    <name type="common">Mosquito</name>
    <dbReference type="NCBI Taxonomy" id="74873"/>
    <lineage>
        <taxon>Eukaryota</taxon>
        <taxon>Metazoa</taxon>
        <taxon>Ecdysozoa</taxon>
        <taxon>Arthropoda</taxon>
        <taxon>Hexapoda</taxon>
        <taxon>Insecta</taxon>
        <taxon>Pterygota</taxon>
        <taxon>Neoptera</taxon>
        <taxon>Endopterygota</taxon>
        <taxon>Diptera</taxon>
        <taxon>Nematocera</taxon>
        <taxon>Culicoidea</taxon>
        <taxon>Culicidae</taxon>
        <taxon>Anophelinae</taxon>
        <taxon>Anopheles</taxon>
    </lineage>
</organism>
<dbReference type="GO" id="GO:2000045">
    <property type="term" value="P:regulation of G1/S transition of mitotic cell cycle"/>
    <property type="evidence" value="ECO:0007669"/>
    <property type="project" value="TreeGrafter"/>
</dbReference>
<keyword evidence="7" id="KW-1185">Reference proteome</keyword>
<dbReference type="Gene3D" id="4.10.365.10">
    <property type="entry name" value="p27"/>
    <property type="match status" value="1"/>
</dbReference>
<dbReference type="GO" id="GO:0000307">
    <property type="term" value="C:cyclin-dependent protein kinase holoenzyme complex"/>
    <property type="evidence" value="ECO:0007669"/>
    <property type="project" value="TreeGrafter"/>
</dbReference>
<proteinExistence type="inferred from homology"/>
<feature type="compositionally biased region" description="Basic residues" evidence="3">
    <location>
        <begin position="118"/>
        <end position="127"/>
    </location>
</feature>
<sequence>MGAQVYNQMIQRVHQSPAPPRFQASMRPKPGRINRAKANLFGKVESASLKQYVDQHIKEHMEAKSKKWGFDFQSERPLENGQFEWERVQTTVPVAAPAMITLTQAAHVIPPAAGSSLRRGHPLRRSHSSSSSSTSRDLTMEELMDERANRANDRGLGAEEPLDDSLSSSTSTMSPAAPASPASEESETIVTYPSLVDREHIISTLRRETRRNAVPASPPRLRQRQITGECFLSLVAHTTFDDATFRPDKITLSGLLSYAHLDENVETFISPGPLEEKQKRIRGSIPCSRGVSLYFIFLTTPQLTPLSRSVRYWPHSQPGVYIFPSQRHSTRKTCKIRQKPFDRNLSNFLSAGWNVDHRLDEFPIIGASSDLPKIKRKSVLWCKKIVPCAIVPETITLS</sequence>
<dbReference type="OrthoDB" id="6373236at2759"/>
<evidence type="ECO:0000259" key="4">
    <source>
        <dbReference type="Pfam" id="PF02234"/>
    </source>
</evidence>
<dbReference type="InterPro" id="IPR029841">
    <property type="entry name" value="CDKN1A"/>
</dbReference>
<dbReference type="InterPro" id="IPR003175">
    <property type="entry name" value="CDI_dom"/>
</dbReference>
<feature type="compositionally biased region" description="Basic and acidic residues" evidence="3">
    <location>
        <begin position="145"/>
        <end position="157"/>
    </location>
</feature>
<reference evidence="5 7" key="1">
    <citation type="journal article" date="2014" name="BMC Genomics">
        <title>Genome sequence of Anopheles sinensis provides insight into genetics basis of mosquito competence for malaria parasites.</title>
        <authorList>
            <person name="Zhou D."/>
            <person name="Zhang D."/>
            <person name="Ding G."/>
            <person name="Shi L."/>
            <person name="Hou Q."/>
            <person name="Ye Y."/>
            <person name="Xu Y."/>
            <person name="Zhou H."/>
            <person name="Xiong C."/>
            <person name="Li S."/>
            <person name="Yu J."/>
            <person name="Hong S."/>
            <person name="Yu X."/>
            <person name="Zou P."/>
            <person name="Chen C."/>
            <person name="Chang X."/>
            <person name="Wang W."/>
            <person name="Lv Y."/>
            <person name="Sun Y."/>
            <person name="Ma L."/>
            <person name="Shen B."/>
            <person name="Zhu C."/>
        </authorList>
    </citation>
    <scope>NUCLEOTIDE SEQUENCE [LARGE SCALE GENOMIC DNA]</scope>
</reference>
<gene>
    <name evidence="5" type="ORF">ZHAS_00019418</name>
</gene>
<dbReference type="GO" id="GO:0004861">
    <property type="term" value="F:cyclin-dependent protein serine/threonine kinase inhibitor activity"/>
    <property type="evidence" value="ECO:0007669"/>
    <property type="project" value="InterPro"/>
</dbReference>
<reference evidence="6" key="2">
    <citation type="submission" date="2020-05" db="UniProtKB">
        <authorList>
            <consortium name="EnsemblMetazoa"/>
        </authorList>
    </citation>
    <scope>IDENTIFICATION</scope>
</reference>
<feature type="region of interest" description="Disordered" evidence="3">
    <location>
        <begin position="113"/>
        <end position="189"/>
    </location>
</feature>